<dbReference type="Pfam" id="PF07701">
    <property type="entry name" value="HNOBA"/>
    <property type="match status" value="1"/>
</dbReference>
<dbReference type="KEGG" id="oxy:HCG48_20915"/>
<dbReference type="EC" id="4.6.1.2" evidence="1"/>
<dbReference type="InterPro" id="IPR042463">
    <property type="entry name" value="HNOB_dom_associated_sf"/>
</dbReference>
<dbReference type="InterPro" id="IPR000014">
    <property type="entry name" value="PAS"/>
</dbReference>
<dbReference type="Proteomes" id="UP000500857">
    <property type="component" value="Chromosome"/>
</dbReference>
<dbReference type="InterPro" id="IPR035919">
    <property type="entry name" value="EAL_sf"/>
</dbReference>
<dbReference type="CDD" id="cd01948">
    <property type="entry name" value="EAL"/>
    <property type="match status" value="1"/>
</dbReference>
<name>A0A6H1U1P9_9CYAN</name>
<dbReference type="PROSITE" id="PS50883">
    <property type="entry name" value="EAL"/>
    <property type="match status" value="1"/>
</dbReference>
<dbReference type="RefSeq" id="WP_168570898.1">
    <property type="nucleotide sequence ID" value="NZ_CP051167.1"/>
</dbReference>
<dbReference type="InterPro" id="IPR052155">
    <property type="entry name" value="Biofilm_reg_signaling"/>
</dbReference>
<dbReference type="NCBIfam" id="TIGR00254">
    <property type="entry name" value="GGDEF"/>
    <property type="match status" value="1"/>
</dbReference>
<dbReference type="PANTHER" id="PTHR44757">
    <property type="entry name" value="DIGUANYLATE CYCLASE DGCP"/>
    <property type="match status" value="1"/>
</dbReference>
<dbReference type="Gene3D" id="3.30.450.260">
    <property type="entry name" value="Haem NO binding associated domain"/>
    <property type="match status" value="1"/>
</dbReference>
<sequence>MNLPLRLHSDISAIVPPSFSLSPELFAKVFPFHLAFNGEGKIVQMGEALARVHPRLSIGAPIQPHFRIARPQVNWDYAQICRATHALYVLESIENKMRLKGQMVCVESEQIAFFLGTPAIADFKALKGLGLRLSDFALHDPVTDFLLLLQGQKLALFNAKKRSQELSQKHRVLEESLSKLKATFEATADGILVTDLKGNILDFNQQFMKMWQISPATIAPNGENDRELAFARRKLQHPEVFLTKIRQLYGERERESYDILELDDGRIFECHSRPQWMGSDIHGRVWSFRDITDRQRVEAEIRYQASHDLLTGLPNRRLFEERLAANLADAEAEAEMLAVGFLDLDRFKAINDTLGHAVGDRLLQSVAQRLRSQVRTGDTVARWGGDEFAILLPKLSCSRDALQIAQRLLDAFGEPYILEEREYQIDCSIGIALYPTHGTDSHSLIHHADTALYRVKQQGRNGYQIYNRAMSTEASQRLALENRLYRALERRELLVHYQPQIDVRRDRVVGMETLVRWQHPDGHLISPKEFIPLAEENGLLANIDRWVLGEACRQTKQWQNSGFEDLGIGVNLSKRLFRQPDFVQILDDLLAEHDLDPRYLELEIKESLIHEDLELTSRHLQQLKELGVRLCLDNFGTGYSALADLKQVRFNTLKIDRSLIGDLIASQNNAAIAKATIALAKGLNLTAIAQGVETREQQALLQSWDCDLMQGNWFAPPLAWDAATAFLEGRFSWGDPTRSPASHSGN</sequence>
<proteinExistence type="predicted"/>
<dbReference type="InterPro" id="IPR029787">
    <property type="entry name" value="Nucleotide_cyclase"/>
</dbReference>
<dbReference type="Pfam" id="PF13188">
    <property type="entry name" value="PAS_8"/>
    <property type="match status" value="1"/>
</dbReference>
<dbReference type="Gene3D" id="3.30.450.20">
    <property type="entry name" value="PAS domain"/>
    <property type="match status" value="1"/>
</dbReference>
<dbReference type="InterPro" id="IPR000160">
    <property type="entry name" value="GGDEF_dom"/>
</dbReference>
<dbReference type="SUPFAM" id="SSF55073">
    <property type="entry name" value="Nucleotide cyclase"/>
    <property type="match status" value="1"/>
</dbReference>
<dbReference type="EMBL" id="CP051167">
    <property type="protein sequence ID" value="QIZ72751.1"/>
    <property type="molecule type" value="Genomic_DNA"/>
</dbReference>
<dbReference type="SMART" id="SM00052">
    <property type="entry name" value="EAL"/>
    <property type="match status" value="1"/>
</dbReference>
<feature type="domain" description="GGDEF" evidence="5">
    <location>
        <begin position="335"/>
        <end position="468"/>
    </location>
</feature>
<dbReference type="SUPFAM" id="SSF141868">
    <property type="entry name" value="EAL domain-like"/>
    <property type="match status" value="1"/>
</dbReference>
<evidence type="ECO:0000256" key="1">
    <source>
        <dbReference type="ARBA" id="ARBA00012202"/>
    </source>
</evidence>
<keyword evidence="3" id="KW-0141">cGMP biosynthesis</keyword>
<reference evidence="6 7" key="1">
    <citation type="submission" date="2020-04" db="EMBL/GenBank/DDBJ databases">
        <authorList>
            <person name="Basu S."/>
            <person name="Maruthanayagam V."/>
            <person name="Chakraborty S."/>
            <person name="Pramanik A."/>
            <person name="Mukherjee J."/>
            <person name="Brink B."/>
        </authorList>
    </citation>
    <scope>NUCLEOTIDE SEQUENCE [LARGE SCALE GENOMIC DNA]</scope>
    <source>
        <strain evidence="6 7">AP17</strain>
    </source>
</reference>
<dbReference type="InterPro" id="IPR001633">
    <property type="entry name" value="EAL_dom"/>
</dbReference>
<dbReference type="GO" id="GO:0000166">
    <property type="term" value="F:nucleotide binding"/>
    <property type="evidence" value="ECO:0007669"/>
    <property type="project" value="UniProtKB-KW"/>
</dbReference>
<dbReference type="InterPro" id="IPR035965">
    <property type="entry name" value="PAS-like_dom_sf"/>
</dbReference>
<dbReference type="InterPro" id="IPR011645">
    <property type="entry name" value="HNOB_dom_associated"/>
</dbReference>
<keyword evidence="7" id="KW-1185">Reference proteome</keyword>
<evidence type="ECO:0000256" key="2">
    <source>
        <dbReference type="ARBA" id="ARBA00022741"/>
    </source>
</evidence>
<evidence type="ECO:0000259" key="4">
    <source>
        <dbReference type="PROSITE" id="PS50883"/>
    </source>
</evidence>
<gene>
    <name evidence="6" type="ORF">HCG48_20915</name>
</gene>
<evidence type="ECO:0000313" key="6">
    <source>
        <dbReference type="EMBL" id="QIZ72751.1"/>
    </source>
</evidence>
<protein>
    <recommendedName>
        <fullName evidence="1">guanylate cyclase</fullName>
        <ecNumber evidence="1">4.6.1.2</ecNumber>
    </recommendedName>
</protein>
<dbReference type="GO" id="GO:0004383">
    <property type="term" value="F:guanylate cyclase activity"/>
    <property type="evidence" value="ECO:0007669"/>
    <property type="project" value="UniProtKB-EC"/>
</dbReference>
<evidence type="ECO:0000259" key="5">
    <source>
        <dbReference type="PROSITE" id="PS50887"/>
    </source>
</evidence>
<feature type="domain" description="EAL" evidence="4">
    <location>
        <begin position="477"/>
        <end position="731"/>
    </location>
</feature>
<dbReference type="NCBIfam" id="TIGR00229">
    <property type="entry name" value="sensory_box"/>
    <property type="match status" value="1"/>
</dbReference>
<evidence type="ECO:0000256" key="3">
    <source>
        <dbReference type="ARBA" id="ARBA00023293"/>
    </source>
</evidence>
<dbReference type="AlphaFoldDB" id="A0A6H1U1P9"/>
<keyword evidence="2" id="KW-0547">Nucleotide-binding</keyword>
<dbReference type="FunFam" id="3.30.70.270:FF:000001">
    <property type="entry name" value="Diguanylate cyclase domain protein"/>
    <property type="match status" value="1"/>
</dbReference>
<dbReference type="Pfam" id="PF00990">
    <property type="entry name" value="GGDEF"/>
    <property type="match status" value="1"/>
</dbReference>
<dbReference type="PANTHER" id="PTHR44757:SF2">
    <property type="entry name" value="BIOFILM ARCHITECTURE MAINTENANCE PROTEIN MBAA"/>
    <property type="match status" value="1"/>
</dbReference>
<dbReference type="SMART" id="SM00267">
    <property type="entry name" value="GGDEF"/>
    <property type="match status" value="1"/>
</dbReference>
<accession>A0A6H1U1P9</accession>
<dbReference type="Pfam" id="PF00563">
    <property type="entry name" value="EAL"/>
    <property type="match status" value="1"/>
</dbReference>
<dbReference type="CDD" id="cd01949">
    <property type="entry name" value="GGDEF"/>
    <property type="match status" value="1"/>
</dbReference>
<dbReference type="PROSITE" id="PS50887">
    <property type="entry name" value="GGDEF"/>
    <property type="match status" value="1"/>
</dbReference>
<dbReference type="SUPFAM" id="SSF55785">
    <property type="entry name" value="PYP-like sensor domain (PAS domain)"/>
    <property type="match status" value="1"/>
</dbReference>
<dbReference type="InterPro" id="IPR043128">
    <property type="entry name" value="Rev_trsase/Diguanyl_cyclase"/>
</dbReference>
<organism evidence="6 7">
    <name type="scientific">Oxynema aestuarii AP17</name>
    <dbReference type="NCBI Taxonomy" id="2064643"/>
    <lineage>
        <taxon>Bacteria</taxon>
        <taxon>Bacillati</taxon>
        <taxon>Cyanobacteriota</taxon>
        <taxon>Cyanophyceae</taxon>
        <taxon>Oscillatoriophycideae</taxon>
        <taxon>Oscillatoriales</taxon>
        <taxon>Oscillatoriaceae</taxon>
        <taxon>Oxynema</taxon>
        <taxon>Oxynema aestuarii</taxon>
    </lineage>
</organism>
<evidence type="ECO:0000313" key="7">
    <source>
        <dbReference type="Proteomes" id="UP000500857"/>
    </source>
</evidence>
<dbReference type="Gene3D" id="3.30.70.270">
    <property type="match status" value="1"/>
</dbReference>
<dbReference type="Gene3D" id="3.20.20.450">
    <property type="entry name" value="EAL domain"/>
    <property type="match status" value="1"/>
</dbReference>